<accession>A0A401ZQJ4</accession>
<dbReference type="EMBL" id="BIFQ01000002">
    <property type="protein sequence ID" value="GCE09141.1"/>
    <property type="molecule type" value="Genomic_DNA"/>
</dbReference>
<proteinExistence type="predicted"/>
<evidence type="ECO:0000313" key="2">
    <source>
        <dbReference type="Proteomes" id="UP000287224"/>
    </source>
</evidence>
<name>A0A401ZQJ4_9CHLR</name>
<gene>
    <name evidence="1" type="ORF">KDAU_64700</name>
</gene>
<protein>
    <submittedName>
        <fullName evidence="1">Uncharacterized protein</fullName>
    </submittedName>
</protein>
<sequence>MSLLQDMCAPQKKSWVLYHSYVSGNNRNACKPGHWQATYWLQFVEIIEQEPRCAIVQHSDTKRYYLMTQIPAERPLPCGSCIAPHEVYRLPVQDRYGYFVFASQQDLDGFASLQHAQEAAQTLSTSL</sequence>
<evidence type="ECO:0000313" key="1">
    <source>
        <dbReference type="EMBL" id="GCE09141.1"/>
    </source>
</evidence>
<comment type="caution">
    <text evidence="1">The sequence shown here is derived from an EMBL/GenBank/DDBJ whole genome shotgun (WGS) entry which is preliminary data.</text>
</comment>
<dbReference type="AlphaFoldDB" id="A0A401ZQJ4"/>
<organism evidence="1 2">
    <name type="scientific">Dictyobacter aurantiacus</name>
    <dbReference type="NCBI Taxonomy" id="1936993"/>
    <lineage>
        <taxon>Bacteria</taxon>
        <taxon>Bacillati</taxon>
        <taxon>Chloroflexota</taxon>
        <taxon>Ktedonobacteria</taxon>
        <taxon>Ktedonobacterales</taxon>
        <taxon>Dictyobacteraceae</taxon>
        <taxon>Dictyobacter</taxon>
    </lineage>
</organism>
<dbReference type="Proteomes" id="UP000287224">
    <property type="component" value="Unassembled WGS sequence"/>
</dbReference>
<keyword evidence="2" id="KW-1185">Reference proteome</keyword>
<reference evidence="2" key="1">
    <citation type="submission" date="2018-12" db="EMBL/GenBank/DDBJ databases">
        <title>Tengunoibacter tsumagoiensis gen. nov., sp. nov., Dictyobacter kobayashii sp. nov., D. alpinus sp. nov., and D. joshuensis sp. nov. and description of Dictyobacteraceae fam. nov. within the order Ktedonobacterales isolated from Tengu-no-mugimeshi.</title>
        <authorList>
            <person name="Wang C.M."/>
            <person name="Zheng Y."/>
            <person name="Sakai Y."/>
            <person name="Toyoda A."/>
            <person name="Minakuchi Y."/>
            <person name="Abe K."/>
            <person name="Yokota A."/>
            <person name="Yabe S."/>
        </authorList>
    </citation>
    <scope>NUCLEOTIDE SEQUENCE [LARGE SCALE GENOMIC DNA]</scope>
    <source>
        <strain evidence="2">S-27</strain>
    </source>
</reference>